<dbReference type="InterPro" id="IPR011766">
    <property type="entry name" value="TPP_enzyme_TPP-bd"/>
</dbReference>
<dbReference type="EC" id="2.2.1.9" evidence="6"/>
<evidence type="ECO:0000256" key="1">
    <source>
        <dbReference type="ARBA" id="ARBA00022679"/>
    </source>
</evidence>
<reference evidence="10" key="1">
    <citation type="submission" date="2022-06" db="EMBL/GenBank/DDBJ databases">
        <title>Diverse halophilic archaea isolated from saline environments.</title>
        <authorList>
            <person name="Cui H.-L."/>
        </authorList>
    </citation>
    <scope>NUCLEOTIDE SEQUENCE</scope>
    <source>
        <strain evidence="10">WLHS1</strain>
    </source>
</reference>
<comment type="pathway">
    <text evidence="6">Quinol/quinone metabolism; 1,4-dihydroxy-2-naphthoate biosynthesis; 1,4-dihydroxy-2-naphthoate from chorismate: step 2/7.</text>
</comment>
<dbReference type="Gene3D" id="3.40.50.1220">
    <property type="entry name" value="TPP-binding domain"/>
    <property type="match status" value="1"/>
</dbReference>
<dbReference type="GO" id="GO:0030976">
    <property type="term" value="F:thiamine pyrophosphate binding"/>
    <property type="evidence" value="ECO:0007669"/>
    <property type="project" value="UniProtKB-UniRule"/>
</dbReference>
<dbReference type="GO" id="GO:0070204">
    <property type="term" value="F:2-succinyl-5-enolpyruvyl-6-hydroxy-3-cyclohexene-1-carboxylic-acid synthase activity"/>
    <property type="evidence" value="ECO:0007669"/>
    <property type="project" value="UniProtKB-UniRule"/>
</dbReference>
<dbReference type="KEGG" id="sawl:NGM29_14910"/>
<dbReference type="NCBIfam" id="TIGR00173">
    <property type="entry name" value="menD"/>
    <property type="match status" value="1"/>
</dbReference>
<evidence type="ECO:0000313" key="10">
    <source>
        <dbReference type="EMBL" id="UTF53051.1"/>
    </source>
</evidence>
<protein>
    <recommendedName>
        <fullName evidence="6">2-succinyl-5-enolpyruvyl-6-hydroxy-3-cyclohexene-1-carboxylate synthase</fullName>
        <shortName evidence="6">SEPHCHC synthase</shortName>
        <ecNumber evidence="6">2.2.1.9</ecNumber>
    </recommendedName>
    <alternativeName>
        <fullName evidence="6">Menaquinone biosynthesis protein MenD</fullName>
    </alternativeName>
</protein>
<keyword evidence="5 6" id="KW-0464">Manganese</keyword>
<comment type="catalytic activity">
    <reaction evidence="6">
        <text>isochorismate + 2-oxoglutarate + H(+) = 5-enolpyruvoyl-6-hydroxy-2-succinyl-cyclohex-3-ene-1-carboxylate + CO2</text>
        <dbReference type="Rhea" id="RHEA:25593"/>
        <dbReference type="ChEBI" id="CHEBI:15378"/>
        <dbReference type="ChEBI" id="CHEBI:16526"/>
        <dbReference type="ChEBI" id="CHEBI:16810"/>
        <dbReference type="ChEBI" id="CHEBI:29780"/>
        <dbReference type="ChEBI" id="CHEBI:58818"/>
        <dbReference type="EC" id="2.2.1.9"/>
    </reaction>
</comment>
<dbReference type="GO" id="GO:0000287">
    <property type="term" value="F:magnesium ion binding"/>
    <property type="evidence" value="ECO:0007669"/>
    <property type="project" value="UniProtKB-UniRule"/>
</dbReference>
<comment type="cofactor">
    <cofactor evidence="6">
        <name>Mg(2+)</name>
        <dbReference type="ChEBI" id="CHEBI:18420"/>
    </cofactor>
    <cofactor evidence="6">
        <name>Mn(2+)</name>
        <dbReference type="ChEBI" id="CHEBI:29035"/>
    </cofactor>
</comment>
<keyword evidence="2 6" id="KW-0479">Metal-binding</keyword>
<dbReference type="Pfam" id="PF02776">
    <property type="entry name" value="TPP_enzyme_N"/>
    <property type="match status" value="1"/>
</dbReference>
<dbReference type="PIRSF" id="PIRSF004983">
    <property type="entry name" value="MenD"/>
    <property type="match status" value="1"/>
</dbReference>
<evidence type="ECO:0000256" key="5">
    <source>
        <dbReference type="ARBA" id="ARBA00023211"/>
    </source>
</evidence>
<dbReference type="PANTHER" id="PTHR42916">
    <property type="entry name" value="2-SUCCINYL-5-ENOLPYRUVYL-6-HYDROXY-3-CYCLOHEXENE-1-CARBOXYLATE SYNTHASE"/>
    <property type="match status" value="1"/>
</dbReference>
<feature type="domain" description="Thiamine pyrophosphate enzyme TPP-binding" evidence="8">
    <location>
        <begin position="457"/>
        <end position="571"/>
    </location>
</feature>
<dbReference type="Pfam" id="PF02775">
    <property type="entry name" value="TPP_enzyme_C"/>
    <property type="match status" value="1"/>
</dbReference>
<dbReference type="InterPro" id="IPR029035">
    <property type="entry name" value="DHS-like_NAD/FAD-binding_dom"/>
</dbReference>
<proteinExistence type="inferred from homology"/>
<comment type="similarity">
    <text evidence="6">Belongs to the TPP enzyme family. MenD subfamily.</text>
</comment>
<evidence type="ECO:0000313" key="11">
    <source>
        <dbReference type="Proteomes" id="UP001056855"/>
    </source>
</evidence>
<dbReference type="SUPFAM" id="SSF52467">
    <property type="entry name" value="DHS-like NAD/FAD-binding domain"/>
    <property type="match status" value="1"/>
</dbReference>
<dbReference type="HAMAP" id="MF_01659">
    <property type="entry name" value="MenD"/>
    <property type="match status" value="1"/>
</dbReference>
<dbReference type="PANTHER" id="PTHR42916:SF1">
    <property type="entry name" value="PROTEIN PHYLLO, CHLOROPLASTIC"/>
    <property type="match status" value="1"/>
</dbReference>
<evidence type="ECO:0000256" key="2">
    <source>
        <dbReference type="ARBA" id="ARBA00022723"/>
    </source>
</evidence>
<evidence type="ECO:0000256" key="7">
    <source>
        <dbReference type="SAM" id="MobiDB-lite"/>
    </source>
</evidence>
<dbReference type="SUPFAM" id="SSF52518">
    <property type="entry name" value="Thiamin diphosphate-binding fold (THDP-binding)"/>
    <property type="match status" value="2"/>
</dbReference>
<evidence type="ECO:0000259" key="9">
    <source>
        <dbReference type="Pfam" id="PF02776"/>
    </source>
</evidence>
<comment type="pathway">
    <text evidence="6">Quinol/quinone metabolism; menaquinone biosynthesis.</text>
</comment>
<dbReference type="GeneID" id="73291362"/>
<dbReference type="GO" id="GO:0009234">
    <property type="term" value="P:menaquinone biosynthetic process"/>
    <property type="evidence" value="ECO:0007669"/>
    <property type="project" value="UniProtKB-UniRule"/>
</dbReference>
<dbReference type="EMBL" id="CP100355">
    <property type="protein sequence ID" value="UTF53051.1"/>
    <property type="molecule type" value="Genomic_DNA"/>
</dbReference>
<evidence type="ECO:0000259" key="8">
    <source>
        <dbReference type="Pfam" id="PF02775"/>
    </source>
</evidence>
<sequence>MTAPNRATLWGRTLVDELAAGGLEAVCLAPGSRSTPLTVAFAEHPEIETYSHLDERSAAFFALGRARRTGEPTALVCTSGTAAANFHPAVIEASQARVPLLVLTADRPPELRDSGANQTVDQVKLYGDAVRWYVELPVPKPDERALRSLRTTAARALARTSGIPAGPVHLNCPFRKPLEPTRVPDAVPEGLEDTLAGRGRDGPFVRVSTGETTSTEDSRTPERIARALEDAARPLIVAGPADPPVRKLATSAVVDLATAVGAPIFADPLSTLRFGSHLETPDEDEPVVYGGYDTYVEAVPDPDAVIRFGASPTSKPLRHALRDADCRQFLVDPAGEWREATFTASDLVVSEPTSLFEAVSSELETETARARVDDAWLETLAAAEAHHWAVSTSGRADLESAPFEGAILATVFEAAPDPSTVFVSNSMPIRDANRFGEPRDADLTVLANRGASGIDGIVSTALGAGSATDDPLVLVTGDLALYHDSNGLLALKRCGVDATIVLLDNDGGGIFHKLPIESFDPPFTEQFRTPHGLEFDPLGELYGFDVRHVAPDKFEDAYRESFATSGTQLLSVSFDAEASHRRREVLEGRVLEAVRDLE</sequence>
<dbReference type="CDD" id="cd07037">
    <property type="entry name" value="TPP_PYR_MenD"/>
    <property type="match status" value="1"/>
</dbReference>
<keyword evidence="1 6" id="KW-0808">Transferase</keyword>
<comment type="function">
    <text evidence="6">Catalyzes the thiamine diphosphate-dependent decarboxylation of 2-oxoglutarate and the subsequent addition of the resulting succinic semialdehyde-thiamine pyrophosphate anion to isochorismate to yield 2-succinyl-5-enolpyruvyl-6-hydroxy-3-cyclohexene-1-carboxylate (SEPHCHC).</text>
</comment>
<dbReference type="GO" id="GO:0006082">
    <property type="term" value="P:organic acid metabolic process"/>
    <property type="evidence" value="ECO:0007669"/>
    <property type="project" value="UniProtKB-ARBA"/>
</dbReference>
<dbReference type="InterPro" id="IPR012001">
    <property type="entry name" value="Thiamin_PyroP_enz_TPP-bd_dom"/>
</dbReference>
<evidence type="ECO:0000256" key="6">
    <source>
        <dbReference type="HAMAP-Rule" id="MF_01659"/>
    </source>
</evidence>
<gene>
    <name evidence="6 10" type="primary">menD</name>
    <name evidence="10" type="ORF">NGM29_14910</name>
</gene>
<evidence type="ECO:0000256" key="4">
    <source>
        <dbReference type="ARBA" id="ARBA00023052"/>
    </source>
</evidence>
<feature type="region of interest" description="Disordered" evidence="7">
    <location>
        <begin position="193"/>
        <end position="220"/>
    </location>
</feature>
<keyword evidence="11" id="KW-1185">Reference proteome</keyword>
<dbReference type="AlphaFoldDB" id="A0A9E7SVI8"/>
<dbReference type="Gene3D" id="3.40.50.970">
    <property type="match status" value="2"/>
</dbReference>
<dbReference type="GO" id="GO:0044272">
    <property type="term" value="P:sulfur compound biosynthetic process"/>
    <property type="evidence" value="ECO:0007669"/>
    <property type="project" value="UniProtKB-ARBA"/>
</dbReference>
<organism evidence="10 11">
    <name type="scientific">Natronosalvus rutilus</name>
    <dbReference type="NCBI Taxonomy" id="2953753"/>
    <lineage>
        <taxon>Archaea</taxon>
        <taxon>Methanobacteriati</taxon>
        <taxon>Methanobacteriota</taxon>
        <taxon>Stenosarchaea group</taxon>
        <taxon>Halobacteria</taxon>
        <taxon>Halobacteriales</taxon>
        <taxon>Natrialbaceae</taxon>
        <taxon>Natronosalvus</taxon>
    </lineage>
</organism>
<keyword evidence="6" id="KW-0474">Menaquinone biosynthesis</keyword>
<dbReference type="GO" id="GO:0030145">
    <property type="term" value="F:manganese ion binding"/>
    <property type="evidence" value="ECO:0007669"/>
    <property type="project" value="UniProtKB-UniRule"/>
</dbReference>
<evidence type="ECO:0000256" key="3">
    <source>
        <dbReference type="ARBA" id="ARBA00022842"/>
    </source>
</evidence>
<dbReference type="RefSeq" id="WP_254157185.1">
    <property type="nucleotide sequence ID" value="NZ_CP100355.1"/>
</dbReference>
<feature type="domain" description="Thiamine pyrophosphate enzyme N-terminal TPP-binding" evidence="9">
    <location>
        <begin position="12"/>
        <end position="124"/>
    </location>
</feature>
<keyword evidence="3 6" id="KW-0460">Magnesium</keyword>
<name>A0A9E7SVI8_9EURY</name>
<dbReference type="InterPro" id="IPR004433">
    <property type="entry name" value="MenaQ_synth_MenD"/>
</dbReference>
<accession>A0A9E7SVI8</accession>
<keyword evidence="4 6" id="KW-0786">Thiamine pyrophosphate</keyword>
<comment type="cofactor">
    <cofactor evidence="6">
        <name>thiamine diphosphate</name>
        <dbReference type="ChEBI" id="CHEBI:58937"/>
    </cofactor>
    <text evidence="6">Binds 1 thiamine pyrophosphate per subunit.</text>
</comment>
<dbReference type="InterPro" id="IPR029061">
    <property type="entry name" value="THDP-binding"/>
</dbReference>
<comment type="subunit">
    <text evidence="6">Homodimer.</text>
</comment>
<dbReference type="CDD" id="cd02009">
    <property type="entry name" value="TPP_SHCHC_synthase"/>
    <property type="match status" value="1"/>
</dbReference>
<dbReference type="Proteomes" id="UP001056855">
    <property type="component" value="Chromosome"/>
</dbReference>